<sequence>MDLLTVETFARPTDSDGLRALQPTLGSDRTLLGGGTWLFSVPQPHLRGVVDLTSLPWEPVSADDTGLTIAATTTLATLAAVEPSSFPSWPGVALFAGCCEALVGSRKIWNVATVGGNVCLALPAAPMVTLAAALDGVATLWSADGRERREPVADLVVGVQRTSLAPDDVLRSVHLPAAALRGRTALRKASLSPLGRSAVLLAGRRDDDGRLTLAVTAALPRPAVLRYDVLPDEAALAADVAALGETVGGGWYDDPHGSPEWRRAMTLLLAEEIRRELGGAR</sequence>
<comment type="caution">
    <text evidence="2">The sequence shown here is derived from an EMBL/GenBank/DDBJ whole genome shotgun (WGS) entry which is preliminary data.</text>
</comment>
<feature type="domain" description="FAD-binding PCMH-type" evidence="1">
    <location>
        <begin position="1"/>
        <end position="180"/>
    </location>
</feature>
<dbReference type="EMBL" id="JBHSIV010000017">
    <property type="protein sequence ID" value="MFC5063875.1"/>
    <property type="molecule type" value="Genomic_DNA"/>
</dbReference>
<dbReference type="PANTHER" id="PTHR42659:SF9">
    <property type="entry name" value="XANTHINE DEHYDROGENASE FAD-BINDING SUBUNIT XDHB-RELATED"/>
    <property type="match status" value="1"/>
</dbReference>
<evidence type="ECO:0000313" key="3">
    <source>
        <dbReference type="Proteomes" id="UP001595947"/>
    </source>
</evidence>
<name>A0ABV9YLW6_9PSEU</name>
<evidence type="ECO:0000259" key="1">
    <source>
        <dbReference type="PROSITE" id="PS51387"/>
    </source>
</evidence>
<dbReference type="InterPro" id="IPR051312">
    <property type="entry name" value="Diverse_Substr_Oxidored"/>
</dbReference>
<keyword evidence="3" id="KW-1185">Reference proteome</keyword>
<protein>
    <submittedName>
        <fullName evidence="2">FAD binding domain-containing protein</fullName>
    </submittedName>
</protein>
<accession>A0ABV9YLW6</accession>
<dbReference type="InterPro" id="IPR036318">
    <property type="entry name" value="FAD-bd_PCMH-like_sf"/>
</dbReference>
<dbReference type="RefSeq" id="WP_378037222.1">
    <property type="nucleotide sequence ID" value="NZ_JBHSIV010000017.1"/>
</dbReference>
<dbReference type="Pfam" id="PF00941">
    <property type="entry name" value="FAD_binding_5"/>
    <property type="match status" value="1"/>
</dbReference>
<gene>
    <name evidence="2" type="ORF">ACFPBZ_16770</name>
</gene>
<reference evidence="3" key="1">
    <citation type="journal article" date="2019" name="Int. J. Syst. Evol. Microbiol.">
        <title>The Global Catalogue of Microorganisms (GCM) 10K type strain sequencing project: providing services to taxonomists for standard genome sequencing and annotation.</title>
        <authorList>
            <consortium name="The Broad Institute Genomics Platform"/>
            <consortium name="The Broad Institute Genome Sequencing Center for Infectious Disease"/>
            <person name="Wu L."/>
            <person name="Ma J."/>
        </authorList>
    </citation>
    <scope>NUCLEOTIDE SEQUENCE [LARGE SCALE GENOMIC DNA]</scope>
    <source>
        <strain evidence="3">CGMCC 4.7093</strain>
    </source>
</reference>
<dbReference type="Proteomes" id="UP001595947">
    <property type="component" value="Unassembled WGS sequence"/>
</dbReference>
<organism evidence="2 3">
    <name type="scientific">Actinomycetospora atypica</name>
    <dbReference type="NCBI Taxonomy" id="1290095"/>
    <lineage>
        <taxon>Bacteria</taxon>
        <taxon>Bacillati</taxon>
        <taxon>Actinomycetota</taxon>
        <taxon>Actinomycetes</taxon>
        <taxon>Pseudonocardiales</taxon>
        <taxon>Pseudonocardiaceae</taxon>
        <taxon>Actinomycetospora</taxon>
    </lineage>
</organism>
<dbReference type="SUPFAM" id="SSF56176">
    <property type="entry name" value="FAD-binding/transporter-associated domain-like"/>
    <property type="match status" value="1"/>
</dbReference>
<dbReference type="InterPro" id="IPR016166">
    <property type="entry name" value="FAD-bd_PCMH"/>
</dbReference>
<evidence type="ECO:0000313" key="2">
    <source>
        <dbReference type="EMBL" id="MFC5063875.1"/>
    </source>
</evidence>
<dbReference type="InterPro" id="IPR002346">
    <property type="entry name" value="Mopterin_DH_FAD-bd"/>
</dbReference>
<proteinExistence type="predicted"/>
<dbReference type="PANTHER" id="PTHR42659">
    <property type="entry name" value="XANTHINE DEHYDROGENASE SUBUNIT C-RELATED"/>
    <property type="match status" value="1"/>
</dbReference>
<dbReference type="InterPro" id="IPR016169">
    <property type="entry name" value="FAD-bd_PCMH_sub2"/>
</dbReference>
<dbReference type="Gene3D" id="3.30.465.10">
    <property type="match status" value="1"/>
</dbReference>
<dbReference type="PROSITE" id="PS51387">
    <property type="entry name" value="FAD_PCMH"/>
    <property type="match status" value="1"/>
</dbReference>